<accession>A0A6M3L5W3</accession>
<organism evidence="2">
    <name type="scientific">viral metagenome</name>
    <dbReference type="NCBI Taxonomy" id="1070528"/>
    <lineage>
        <taxon>unclassified sequences</taxon>
        <taxon>metagenomes</taxon>
        <taxon>organismal metagenomes</taxon>
    </lineage>
</organism>
<evidence type="ECO:0000256" key="1">
    <source>
        <dbReference type="SAM" id="MobiDB-lite"/>
    </source>
</evidence>
<name>A0A6M3L5W3_9ZZZZ</name>
<proteinExistence type="predicted"/>
<evidence type="ECO:0000313" key="2">
    <source>
        <dbReference type="EMBL" id="QJA88645.1"/>
    </source>
</evidence>
<dbReference type="EMBL" id="MT142794">
    <property type="protein sequence ID" value="QJA88645.1"/>
    <property type="molecule type" value="Genomic_DNA"/>
</dbReference>
<dbReference type="AlphaFoldDB" id="A0A6M3L5W3"/>
<feature type="compositionally biased region" description="Basic and acidic residues" evidence="1">
    <location>
        <begin position="1"/>
        <end position="11"/>
    </location>
</feature>
<gene>
    <name evidence="2" type="ORF">MM415B02716_0005</name>
</gene>
<feature type="region of interest" description="Disordered" evidence="1">
    <location>
        <begin position="1"/>
        <end position="32"/>
    </location>
</feature>
<sequence length="217" mass="23591">MGDVRRPRMPEDMFGYGYGEPTDPPSGGGDSALLREMMADYARAKARGVSQGPSVGPNLRDEHDPKSKFACFPTTAILFDPKLFPGLPTRLRVMRQSSATSTAVVAQKVFPQRTTIYGISARVHVTNLDPAVNLWSNDEIDGQFTRLNGDALSDDVAPVSAIAGTGESMMPIGGHGWSLEKNDGVIFTGTASYQTWWLWVVFHCVDQVPWTNLGSPS</sequence>
<reference evidence="2" key="1">
    <citation type="submission" date="2020-03" db="EMBL/GenBank/DDBJ databases">
        <title>The deep terrestrial virosphere.</title>
        <authorList>
            <person name="Holmfeldt K."/>
            <person name="Nilsson E."/>
            <person name="Simone D."/>
            <person name="Lopez-Fernandez M."/>
            <person name="Wu X."/>
            <person name="de Brujin I."/>
            <person name="Lundin D."/>
            <person name="Andersson A."/>
            <person name="Bertilsson S."/>
            <person name="Dopson M."/>
        </authorList>
    </citation>
    <scope>NUCLEOTIDE SEQUENCE</scope>
    <source>
        <strain evidence="2">MM415B02716</strain>
    </source>
</reference>
<protein>
    <submittedName>
        <fullName evidence="2">Uncharacterized protein</fullName>
    </submittedName>
</protein>